<organism evidence="1">
    <name type="scientific">Caldithrix abyssi</name>
    <dbReference type="NCBI Taxonomy" id="187145"/>
    <lineage>
        <taxon>Bacteria</taxon>
        <taxon>Pseudomonadati</taxon>
        <taxon>Calditrichota</taxon>
        <taxon>Calditrichia</taxon>
        <taxon>Calditrichales</taxon>
        <taxon>Calditrichaceae</taxon>
        <taxon>Caldithrix</taxon>
    </lineage>
</organism>
<name>A0A7V5UF75_CALAY</name>
<proteinExistence type="predicted"/>
<gene>
    <name evidence="1" type="ORF">ENJ89_07660</name>
</gene>
<evidence type="ECO:0000313" key="1">
    <source>
        <dbReference type="EMBL" id="HHJ53055.1"/>
    </source>
</evidence>
<dbReference type="EMBL" id="DROD01000496">
    <property type="protein sequence ID" value="HHJ53055.1"/>
    <property type="molecule type" value="Genomic_DNA"/>
</dbReference>
<dbReference type="AlphaFoldDB" id="A0A7V5UF75"/>
<dbReference type="Proteomes" id="UP000886124">
    <property type="component" value="Unassembled WGS sequence"/>
</dbReference>
<accession>A0A7V5UF75</accession>
<sequence>MKHRSVHSLTFVFIFLLTGLVSAQRADFVIIEHPEQLVIYDRFQQRMTRDAKAGLGTFVPIRILQRKTVLGDQITEALKGRVNGRTVFLPLNEQGEPVNEEQAGVVKYYRNCALIDDTARVQGKITLYHPAAPGRRILSRLQTGQKVWRIFKSRNYVYLRTLGRPDVYGWISAWQQARLLKETRPIPLKPVASLDQTTRERILRRIAAANRSYQAVFEHLNRLTGKMEPTPRWVPENPVSAAQNESQMVFVLQPPELARQLTRSTPILIQDLRGLLIGSGWKLIYSNGIIKIKPGS</sequence>
<protein>
    <submittedName>
        <fullName evidence="1">Uncharacterized protein</fullName>
    </submittedName>
</protein>
<reference evidence="1" key="1">
    <citation type="journal article" date="2020" name="mSystems">
        <title>Genome- and Community-Level Interaction Insights into Carbon Utilization and Element Cycling Functions of Hydrothermarchaeota in Hydrothermal Sediment.</title>
        <authorList>
            <person name="Zhou Z."/>
            <person name="Liu Y."/>
            <person name="Xu W."/>
            <person name="Pan J."/>
            <person name="Luo Z.H."/>
            <person name="Li M."/>
        </authorList>
    </citation>
    <scope>NUCLEOTIDE SEQUENCE [LARGE SCALE GENOMIC DNA]</scope>
    <source>
        <strain evidence="1">HyVt-527</strain>
    </source>
</reference>
<comment type="caution">
    <text evidence="1">The sequence shown here is derived from an EMBL/GenBank/DDBJ whole genome shotgun (WGS) entry which is preliminary data.</text>
</comment>